<dbReference type="Proteomes" id="UP001212411">
    <property type="component" value="Chromosome 2"/>
</dbReference>
<dbReference type="RefSeq" id="XP_056038751.1">
    <property type="nucleotide sequence ID" value="XM_056182633.1"/>
</dbReference>
<sequence>MSRLLRTENDLIYQKNKVITHPHKLIQLRESMHTPTRYHRCKHLQAREYTRPPRRSCSAVMGENPHGVRGRNVEEALRPFWKPNERSVR</sequence>
<proteinExistence type="predicted"/>
<name>A0AAF0AY81_9SCHI</name>
<evidence type="ECO:0000313" key="2">
    <source>
        <dbReference type="Proteomes" id="UP001212411"/>
    </source>
</evidence>
<dbReference type="KEGG" id="som:SOMG_03846"/>
<dbReference type="AlphaFoldDB" id="A0AAF0AY81"/>
<evidence type="ECO:0000313" key="1">
    <source>
        <dbReference type="EMBL" id="WBW74508.1"/>
    </source>
</evidence>
<keyword evidence="2" id="KW-1185">Reference proteome</keyword>
<gene>
    <name evidence="1" type="ORF">SOMG_03846</name>
</gene>
<dbReference type="EMBL" id="CP115612">
    <property type="protein sequence ID" value="WBW74508.1"/>
    <property type="molecule type" value="Genomic_DNA"/>
</dbReference>
<protein>
    <submittedName>
        <fullName evidence="1">Uncharacterized protein</fullName>
    </submittedName>
</protein>
<organism evidence="1 2">
    <name type="scientific">Schizosaccharomyces osmophilus</name>
    <dbReference type="NCBI Taxonomy" id="2545709"/>
    <lineage>
        <taxon>Eukaryota</taxon>
        <taxon>Fungi</taxon>
        <taxon>Dikarya</taxon>
        <taxon>Ascomycota</taxon>
        <taxon>Taphrinomycotina</taxon>
        <taxon>Schizosaccharomycetes</taxon>
        <taxon>Schizosaccharomycetales</taxon>
        <taxon>Schizosaccharomycetaceae</taxon>
        <taxon>Schizosaccharomyces</taxon>
    </lineage>
</organism>
<reference evidence="1 2" key="1">
    <citation type="journal article" date="2023" name="G3 (Bethesda)">
        <title>A high-quality reference genome for the fission yeast Schizosaccharomyces osmophilus.</title>
        <authorList>
            <person name="Jia G.S."/>
            <person name="Zhang W.C."/>
            <person name="Liang Y."/>
            <person name="Liu X.H."/>
            <person name="Rhind N."/>
            <person name="Pidoux A."/>
            <person name="Brysch-Herzberg M."/>
            <person name="Du L.L."/>
        </authorList>
    </citation>
    <scope>NUCLEOTIDE SEQUENCE [LARGE SCALE GENOMIC DNA]</scope>
    <source>
        <strain evidence="1 2">CBS 15793</strain>
    </source>
</reference>
<accession>A0AAF0AY81</accession>
<dbReference type="GeneID" id="80877322"/>